<keyword evidence="1" id="KW-0812">Transmembrane</keyword>
<dbReference type="RefSeq" id="WP_133793228.1">
    <property type="nucleotide sequence ID" value="NZ_SOCA01000001.1"/>
</dbReference>
<evidence type="ECO:0000313" key="3">
    <source>
        <dbReference type="Proteomes" id="UP000295662"/>
    </source>
</evidence>
<comment type="caution">
    <text evidence="2">The sequence shown here is derived from an EMBL/GenBank/DDBJ whole genome shotgun (WGS) entry which is preliminary data.</text>
</comment>
<dbReference type="OrthoDB" id="9855814at2"/>
<keyword evidence="3" id="KW-1185">Reference proteome</keyword>
<proteinExistence type="predicted"/>
<sequence length="471" mass="51001">MSTNPQEPDFNHRLLRWLDGTASPEEAAQLWKEVGDSPDCARELAAQARFESLIEANVKARAGERAESLRLKAFNAQRAKPKAWSRSWSRRVMAMAALLMLGMVCWSFWPDTKGSPQMAKKEVLPQVKKQRVKLPGVAVQAPVVAQAALPERSLPERLDAFILPQVSLRQVTLREALGLLQGQMLELNHLKSESLEKLRVTLPVDAAQRKITFESGPISFWKAMRAVAALGGCDLSVDEAGLALILHREIYPQQPERRQLRSLLAGLTTTGGKAAWEDPGRMAGLVADAGSLGIIGDISGDEELPVTRGQWEALQMLTEAREQRLTPLTPGFLIYMVEEGSEQTDRLLTEEEVEQIRAQNVPAAMEIPPGQFRIPLGGQKAEDDMIVEIQQEGDVLRFSSGSGNLYAGTSAIPSQPSNVVGNMSPSLVVGPGQGGLITLHSQNNGVITGSVSNVIGGGSTQIIVVPVPASP</sequence>
<keyword evidence="1" id="KW-1133">Transmembrane helix</keyword>
<name>A0A4R7SQG3_9BACT</name>
<dbReference type="EMBL" id="SOCA01000001">
    <property type="protein sequence ID" value="TDU81261.1"/>
    <property type="molecule type" value="Genomic_DNA"/>
</dbReference>
<gene>
    <name evidence="2" type="ORF">EI77_00564</name>
</gene>
<dbReference type="AlphaFoldDB" id="A0A4R7SQG3"/>
<accession>A0A4R7SQG3</accession>
<dbReference type="Proteomes" id="UP000295662">
    <property type="component" value="Unassembled WGS sequence"/>
</dbReference>
<reference evidence="2 3" key="1">
    <citation type="submission" date="2019-03" db="EMBL/GenBank/DDBJ databases">
        <title>Genomic Encyclopedia of Archaeal and Bacterial Type Strains, Phase II (KMG-II): from individual species to whole genera.</title>
        <authorList>
            <person name="Goeker M."/>
        </authorList>
    </citation>
    <scope>NUCLEOTIDE SEQUENCE [LARGE SCALE GENOMIC DNA]</scope>
    <source>
        <strain evidence="2 3">ATCC 25309</strain>
    </source>
</reference>
<keyword evidence="1" id="KW-0472">Membrane</keyword>
<organism evidence="2 3">
    <name type="scientific">Prosthecobacter fusiformis</name>
    <dbReference type="NCBI Taxonomy" id="48464"/>
    <lineage>
        <taxon>Bacteria</taxon>
        <taxon>Pseudomonadati</taxon>
        <taxon>Verrucomicrobiota</taxon>
        <taxon>Verrucomicrobiia</taxon>
        <taxon>Verrucomicrobiales</taxon>
        <taxon>Verrucomicrobiaceae</taxon>
        <taxon>Prosthecobacter</taxon>
    </lineage>
</organism>
<feature type="transmembrane region" description="Helical" evidence="1">
    <location>
        <begin position="92"/>
        <end position="109"/>
    </location>
</feature>
<evidence type="ECO:0000313" key="2">
    <source>
        <dbReference type="EMBL" id="TDU81261.1"/>
    </source>
</evidence>
<evidence type="ECO:0000256" key="1">
    <source>
        <dbReference type="SAM" id="Phobius"/>
    </source>
</evidence>
<protein>
    <submittedName>
        <fullName evidence="2">Uncharacterized protein</fullName>
    </submittedName>
</protein>